<dbReference type="AlphaFoldDB" id="A0A2P2KUJ6"/>
<evidence type="ECO:0000313" key="1">
    <source>
        <dbReference type="EMBL" id="MBX09391.1"/>
    </source>
</evidence>
<reference evidence="1" key="1">
    <citation type="submission" date="2018-02" db="EMBL/GenBank/DDBJ databases">
        <title>Rhizophora mucronata_Transcriptome.</title>
        <authorList>
            <person name="Meera S.P."/>
            <person name="Sreeshan A."/>
            <person name="Augustine A."/>
        </authorList>
    </citation>
    <scope>NUCLEOTIDE SEQUENCE</scope>
    <source>
        <tissue evidence="1">Leaf</tissue>
    </source>
</reference>
<protein>
    <submittedName>
        <fullName evidence="1">Uncharacterized protein MANES_09G095700</fullName>
    </submittedName>
</protein>
<sequence>MSCLSLGRDLWLLPGLAFLLLLTFDELYSLQSFMCVFSLSCCSLLEIILTVLFKVSEAGFAFLPAAVHLALEWFHCTRLLPIQALASN</sequence>
<dbReference type="EMBL" id="GGEC01028912">
    <property type="protein sequence ID" value="MBX09396.1"/>
    <property type="molecule type" value="Transcribed_RNA"/>
</dbReference>
<dbReference type="EMBL" id="GGEC01028907">
    <property type="protein sequence ID" value="MBX09391.1"/>
    <property type="molecule type" value="Transcribed_RNA"/>
</dbReference>
<name>A0A2P2KUJ6_RHIMU</name>
<proteinExistence type="predicted"/>
<accession>A0A2P2KUJ6</accession>
<organism evidence="1">
    <name type="scientific">Rhizophora mucronata</name>
    <name type="common">Asiatic mangrove</name>
    <dbReference type="NCBI Taxonomy" id="61149"/>
    <lineage>
        <taxon>Eukaryota</taxon>
        <taxon>Viridiplantae</taxon>
        <taxon>Streptophyta</taxon>
        <taxon>Embryophyta</taxon>
        <taxon>Tracheophyta</taxon>
        <taxon>Spermatophyta</taxon>
        <taxon>Magnoliopsida</taxon>
        <taxon>eudicotyledons</taxon>
        <taxon>Gunneridae</taxon>
        <taxon>Pentapetalae</taxon>
        <taxon>rosids</taxon>
        <taxon>fabids</taxon>
        <taxon>Malpighiales</taxon>
        <taxon>Rhizophoraceae</taxon>
        <taxon>Rhizophora</taxon>
    </lineage>
</organism>